<dbReference type="InterPro" id="IPR015424">
    <property type="entry name" value="PyrdxlP-dep_Trfase"/>
</dbReference>
<dbReference type="CDD" id="cd00609">
    <property type="entry name" value="AAT_like"/>
    <property type="match status" value="1"/>
</dbReference>
<dbReference type="STRING" id="1324957.K933_10667"/>
<dbReference type="eggNOG" id="arCOG04273">
    <property type="taxonomic scope" value="Archaea"/>
</dbReference>
<dbReference type="InterPro" id="IPR004839">
    <property type="entry name" value="Aminotransferase_I/II_large"/>
</dbReference>
<reference evidence="4 5" key="1">
    <citation type="journal article" date="2013" name="Genome Announc.">
        <title>Draft Genome Sequence of 'Candidatus Halobonum tyrrellensis' Strain G22, Isolated from the Hypersaline Waters of Lake Tyrrell, Australia.</title>
        <authorList>
            <person name="Ugalde J.A."/>
            <person name="Narasingarao P."/>
            <person name="Kuo S."/>
            <person name="Podell S."/>
            <person name="Allen E.E."/>
        </authorList>
    </citation>
    <scope>NUCLEOTIDE SEQUENCE [LARGE SCALE GENOMIC DNA]</scope>
    <source>
        <strain evidence="4 5">G22</strain>
    </source>
</reference>
<dbReference type="RefSeq" id="WP_023394716.1">
    <property type="nucleotide sequence ID" value="NZ_ASGZ01000034.1"/>
</dbReference>
<dbReference type="Gene3D" id="3.40.640.10">
    <property type="entry name" value="Type I PLP-dependent aspartate aminotransferase-like (Major domain)"/>
    <property type="match status" value="1"/>
</dbReference>
<dbReference type="InterPro" id="IPR015421">
    <property type="entry name" value="PyrdxlP-dep_Trfase_major"/>
</dbReference>
<evidence type="ECO:0000256" key="2">
    <source>
        <dbReference type="ARBA" id="ARBA00022898"/>
    </source>
</evidence>
<keyword evidence="5" id="KW-1185">Reference proteome</keyword>
<dbReference type="AlphaFoldDB" id="V4IYC1"/>
<dbReference type="EMBL" id="ASGZ01000034">
    <property type="protein sequence ID" value="ESP88147.1"/>
    <property type="molecule type" value="Genomic_DNA"/>
</dbReference>
<dbReference type="Pfam" id="PF00155">
    <property type="entry name" value="Aminotran_1_2"/>
    <property type="match status" value="1"/>
</dbReference>
<keyword evidence="2" id="KW-0663">Pyridoxal phosphate</keyword>
<dbReference type="PANTHER" id="PTHR42885:SF1">
    <property type="entry name" value="THREONINE-PHOSPHATE DECARBOXYLASE"/>
    <property type="match status" value="1"/>
</dbReference>
<accession>V4IYC1</accession>
<feature type="domain" description="Aminotransferase class I/classII large" evidence="3">
    <location>
        <begin position="46"/>
        <end position="333"/>
    </location>
</feature>
<dbReference type="GO" id="GO:0030170">
    <property type="term" value="F:pyridoxal phosphate binding"/>
    <property type="evidence" value="ECO:0007669"/>
    <property type="project" value="InterPro"/>
</dbReference>
<evidence type="ECO:0000313" key="4">
    <source>
        <dbReference type="EMBL" id="ESP88147.1"/>
    </source>
</evidence>
<dbReference type="InterPro" id="IPR015422">
    <property type="entry name" value="PyrdxlP-dep_Trfase_small"/>
</dbReference>
<dbReference type="Proteomes" id="UP000017840">
    <property type="component" value="Unassembled WGS sequence"/>
</dbReference>
<dbReference type="Gene3D" id="3.90.1150.10">
    <property type="entry name" value="Aspartate Aminotransferase, domain 1"/>
    <property type="match status" value="1"/>
</dbReference>
<dbReference type="OrthoDB" id="39225at2157"/>
<evidence type="ECO:0000256" key="1">
    <source>
        <dbReference type="ARBA" id="ARBA00001933"/>
    </source>
</evidence>
<proteinExistence type="predicted"/>
<name>V4IYC1_9EURY</name>
<evidence type="ECO:0000313" key="5">
    <source>
        <dbReference type="Proteomes" id="UP000017840"/>
    </source>
</evidence>
<comment type="cofactor">
    <cofactor evidence="1">
        <name>pyridoxal 5'-phosphate</name>
        <dbReference type="ChEBI" id="CHEBI:597326"/>
    </cofactor>
</comment>
<gene>
    <name evidence="4" type="ORF">K933_10667</name>
</gene>
<dbReference type="SUPFAM" id="SSF53383">
    <property type="entry name" value="PLP-dependent transferases"/>
    <property type="match status" value="1"/>
</dbReference>
<comment type="caution">
    <text evidence="4">The sequence shown here is derived from an EMBL/GenBank/DDBJ whole genome shotgun (WGS) entry which is preliminary data.</text>
</comment>
<sequence length="340" mass="35813">MDPDALDGVERAVHAGTADPDLLDFTATVNPTRPSGVAAVYDSALAASHRYPADDYAAFRAAAADYVGCPAEGVVPAAGGLAGVRLAFDVALEPDDSALVPSPSFDEYAREVRMRGATPEFVPHDDLLDADPAGHALAVVATPNNPTGDAADAADLRAFADRCRDAGTLFVVDETFLDFADRPSMAGTEGVAVARSLGTTFGLPGLRAGFLVAAGRLRDRLETARPAWGLSTPAALVGEHCLGETGFVADSRDRVRSERDRLRVALEPAYGVGPSEAPFLLLDTRERDPAAVVRHARDRGVVVRDATTFRGLDGHVRVAVGRPDDNDRLLRALPGLDPRT</sequence>
<organism evidence="4 5">
    <name type="scientific">Candidatus Halobonum tyrrellensis G22</name>
    <dbReference type="NCBI Taxonomy" id="1324957"/>
    <lineage>
        <taxon>Archaea</taxon>
        <taxon>Methanobacteriati</taxon>
        <taxon>Methanobacteriota</taxon>
        <taxon>Stenosarchaea group</taxon>
        <taxon>Halobacteria</taxon>
        <taxon>Halobacteriales</taxon>
        <taxon>Haloferacaceae</taxon>
        <taxon>Candidatus Halobonum</taxon>
    </lineage>
</organism>
<dbReference type="PANTHER" id="PTHR42885">
    <property type="entry name" value="HISTIDINOL-PHOSPHATE AMINOTRANSFERASE-RELATED"/>
    <property type="match status" value="1"/>
</dbReference>
<evidence type="ECO:0000259" key="3">
    <source>
        <dbReference type="Pfam" id="PF00155"/>
    </source>
</evidence>
<protein>
    <submittedName>
        <fullName evidence="4">L-threonine-O-3-phosphate decarboxylase</fullName>
    </submittedName>
</protein>